<comment type="caution">
    <text evidence="9">The sequence shown here is derived from an EMBL/GenBank/DDBJ whole genome shotgun (WGS) entry which is preliminary data.</text>
</comment>
<organism evidence="9 10">
    <name type="scientific">Stylosanthes scabra</name>
    <dbReference type="NCBI Taxonomy" id="79078"/>
    <lineage>
        <taxon>Eukaryota</taxon>
        <taxon>Viridiplantae</taxon>
        <taxon>Streptophyta</taxon>
        <taxon>Embryophyta</taxon>
        <taxon>Tracheophyta</taxon>
        <taxon>Spermatophyta</taxon>
        <taxon>Magnoliopsida</taxon>
        <taxon>eudicotyledons</taxon>
        <taxon>Gunneridae</taxon>
        <taxon>Pentapetalae</taxon>
        <taxon>rosids</taxon>
        <taxon>fabids</taxon>
        <taxon>Fabales</taxon>
        <taxon>Fabaceae</taxon>
        <taxon>Papilionoideae</taxon>
        <taxon>50 kb inversion clade</taxon>
        <taxon>dalbergioids sensu lato</taxon>
        <taxon>Dalbergieae</taxon>
        <taxon>Pterocarpus clade</taxon>
        <taxon>Stylosanthes</taxon>
    </lineage>
</organism>
<dbReference type="SUPFAM" id="SSF48264">
    <property type="entry name" value="Cytochrome P450"/>
    <property type="match status" value="1"/>
</dbReference>
<evidence type="ECO:0000256" key="5">
    <source>
        <dbReference type="ARBA" id="ARBA00023002"/>
    </source>
</evidence>
<dbReference type="InterPro" id="IPR002401">
    <property type="entry name" value="Cyt_P450_E_grp-I"/>
</dbReference>
<accession>A0ABU6UGR7</accession>
<evidence type="ECO:0000256" key="6">
    <source>
        <dbReference type="ARBA" id="ARBA00023004"/>
    </source>
</evidence>
<gene>
    <name evidence="9" type="ORF">PIB30_051457</name>
</gene>
<evidence type="ECO:0000313" key="10">
    <source>
        <dbReference type="Proteomes" id="UP001341840"/>
    </source>
</evidence>
<evidence type="ECO:0000256" key="8">
    <source>
        <dbReference type="SAM" id="Phobius"/>
    </source>
</evidence>
<proteinExistence type="inferred from homology"/>
<comment type="cofactor">
    <cofactor evidence="1">
        <name>heme</name>
        <dbReference type="ChEBI" id="CHEBI:30413"/>
    </cofactor>
</comment>
<dbReference type="InterPro" id="IPR001128">
    <property type="entry name" value="Cyt_P450"/>
</dbReference>
<dbReference type="EMBL" id="JASCZI010121193">
    <property type="protein sequence ID" value="MED6160426.1"/>
    <property type="molecule type" value="Genomic_DNA"/>
</dbReference>
<name>A0ABU6UGR7_9FABA</name>
<keyword evidence="4" id="KW-0479">Metal-binding</keyword>
<dbReference type="Gene3D" id="1.10.630.10">
    <property type="entry name" value="Cytochrome P450"/>
    <property type="match status" value="1"/>
</dbReference>
<comment type="similarity">
    <text evidence="2">Belongs to the cytochrome P450 family.</text>
</comment>
<evidence type="ECO:0008006" key="11">
    <source>
        <dbReference type="Google" id="ProtNLM"/>
    </source>
</evidence>
<evidence type="ECO:0000256" key="3">
    <source>
        <dbReference type="ARBA" id="ARBA00022617"/>
    </source>
</evidence>
<reference evidence="9 10" key="1">
    <citation type="journal article" date="2023" name="Plants (Basel)">
        <title>Bridging the Gap: Combining Genomics and Transcriptomics Approaches to Understand Stylosanthes scabra, an Orphan Legume from the Brazilian Caatinga.</title>
        <authorList>
            <person name="Ferreira-Neto J.R.C."/>
            <person name="da Silva M.D."/>
            <person name="Binneck E."/>
            <person name="de Melo N.F."/>
            <person name="da Silva R.H."/>
            <person name="de Melo A.L.T.M."/>
            <person name="Pandolfi V."/>
            <person name="Bustamante F.O."/>
            <person name="Brasileiro-Vidal A.C."/>
            <person name="Benko-Iseppon A.M."/>
        </authorList>
    </citation>
    <scope>NUCLEOTIDE SEQUENCE [LARGE SCALE GENOMIC DNA]</scope>
    <source>
        <tissue evidence="9">Leaves</tissue>
    </source>
</reference>
<dbReference type="Pfam" id="PF00067">
    <property type="entry name" value="p450"/>
    <property type="match status" value="1"/>
</dbReference>
<dbReference type="PANTHER" id="PTHR24296">
    <property type="entry name" value="CYTOCHROME P450"/>
    <property type="match status" value="1"/>
</dbReference>
<evidence type="ECO:0000256" key="2">
    <source>
        <dbReference type="ARBA" id="ARBA00010617"/>
    </source>
</evidence>
<evidence type="ECO:0000256" key="1">
    <source>
        <dbReference type="ARBA" id="ARBA00001971"/>
    </source>
</evidence>
<keyword evidence="3" id="KW-0349">Heme</keyword>
<keyword evidence="7" id="KW-0503">Monooxygenase</keyword>
<keyword evidence="8" id="KW-1133">Transmembrane helix</keyword>
<keyword evidence="5" id="KW-0560">Oxidoreductase</keyword>
<dbReference type="CDD" id="cd11064">
    <property type="entry name" value="CYP86A"/>
    <property type="match status" value="1"/>
</dbReference>
<keyword evidence="10" id="KW-1185">Reference proteome</keyword>
<protein>
    <recommendedName>
        <fullName evidence="11">Cytochrome P450</fullName>
    </recommendedName>
</protein>
<keyword evidence="8" id="KW-0812">Transmembrane</keyword>
<evidence type="ECO:0000256" key="7">
    <source>
        <dbReference type="ARBA" id="ARBA00023033"/>
    </source>
</evidence>
<dbReference type="PRINTS" id="PR00463">
    <property type="entry name" value="EP450I"/>
</dbReference>
<keyword evidence="8" id="KW-0472">Membrane</keyword>
<feature type="transmembrane region" description="Helical" evidence="8">
    <location>
        <begin position="12"/>
        <end position="35"/>
    </location>
</feature>
<dbReference type="PRINTS" id="PR00385">
    <property type="entry name" value="P450"/>
</dbReference>
<dbReference type="Proteomes" id="UP001341840">
    <property type="component" value="Unassembled WGS sequence"/>
</dbReference>
<dbReference type="InterPro" id="IPR036396">
    <property type="entry name" value="Cyt_P450_sf"/>
</dbReference>
<evidence type="ECO:0000256" key="4">
    <source>
        <dbReference type="ARBA" id="ARBA00022723"/>
    </source>
</evidence>
<sequence>MLHIITSFFQLEAMIIVSFFTFTLIFSIFSFLIYISRMKPWCNCDTCRTYLNMLWTTQFPNLCDWYTHLLRTSPTGTIHLHVLQNTITSNPDNVEHILKTKFHNYPKGKPFSTLLGDLLGNGIFNSDGHSWRFQRKMASLELGSVAIRSYALDIVNQEIQSRLIPLLESVSGKQDRSLDMQDILRRFSFDIICKFSFGMDPECLIPSLPESKLAESFDLASKLSAERAMSPSPLIWKLKRLLNIGSEKKLREAIAVVDNVAMDMIRKRRRDMKKTMGVEKSDLLSRFMGSTEDDKYLRDIVISFLLAGRDTIAAALTGFFILLSKNPHVESTIRQELDRVMEPHQELPTFDQMRAMHYLNGALHESMRLFPPVQFDSKYAEEDDVLPDGTLVTRGSRVTYHPYAMGRMDAIWGPDWAEFRPQRWLNEDGVFVQHCPFKYPVFQAGVRVCLGKDLALMEIKSIAAAVLRRFDVRVVGPNMEPQFVPGLTATVRGGLPVQISDRSLER</sequence>
<keyword evidence="6" id="KW-0408">Iron</keyword>
<evidence type="ECO:0000313" key="9">
    <source>
        <dbReference type="EMBL" id="MED6160426.1"/>
    </source>
</evidence>